<reference evidence="3 4" key="1">
    <citation type="submission" date="2012-08" db="EMBL/GenBank/DDBJ databases">
        <title>The Genome Sequence of Barnesiella intestinihominis YIT 11860.</title>
        <authorList>
            <consortium name="The Broad Institute Genome Sequencing Platform"/>
            <person name="Earl A."/>
            <person name="Ward D."/>
            <person name="Feldgarden M."/>
            <person name="Gevers D."/>
            <person name="Morotomi M."/>
            <person name="Walker B."/>
            <person name="Young S.K."/>
            <person name="Zeng Q."/>
            <person name="Gargeya S."/>
            <person name="Fitzgerald M."/>
            <person name="Haas B."/>
            <person name="Abouelleil A."/>
            <person name="Alvarado L."/>
            <person name="Arachchi H.M."/>
            <person name="Berlin A.M."/>
            <person name="Chapman S.B."/>
            <person name="Goldberg J."/>
            <person name="Griggs A."/>
            <person name="Gujja S."/>
            <person name="Hansen M."/>
            <person name="Howarth C."/>
            <person name="Imamovic A."/>
            <person name="Larimer J."/>
            <person name="McCowen C."/>
            <person name="Montmayeur A."/>
            <person name="Murphy C."/>
            <person name="Neiman D."/>
            <person name="Pearson M."/>
            <person name="Priest M."/>
            <person name="Roberts A."/>
            <person name="Saif S."/>
            <person name="Shea T."/>
            <person name="Sisk P."/>
            <person name="Sykes S."/>
            <person name="Wortman J."/>
            <person name="Nusbaum C."/>
            <person name="Birren B."/>
        </authorList>
    </citation>
    <scope>NUCLEOTIDE SEQUENCE [LARGE SCALE GENOMIC DNA]</scope>
    <source>
        <strain evidence="3 4">YIT 11860</strain>
    </source>
</reference>
<gene>
    <name evidence="3" type="ORF">HMPREF9448_02858</name>
</gene>
<name>K0XDY5_9BACT</name>
<evidence type="ECO:0000256" key="1">
    <source>
        <dbReference type="SAM" id="SignalP"/>
    </source>
</evidence>
<keyword evidence="4" id="KW-1185">Reference proteome</keyword>
<dbReference type="OrthoDB" id="1099399at2"/>
<dbReference type="Pfam" id="PF18962">
    <property type="entry name" value="Por_Secre_tail"/>
    <property type="match status" value="1"/>
</dbReference>
<dbReference type="Proteomes" id="UP000006044">
    <property type="component" value="Unassembled WGS sequence"/>
</dbReference>
<sequence>MEKFTFLGKKVAMSAFLCCFSLVGFAQEDTQTFNFDATETQEYAAFFKQPSAIEGKCNAEVMGIDINREGFSWDDMNTWKNAEGKIWHKYTDGYVETLFGVCANASAPFNGKTSSLSWTNSEGDNRWYPVLPAVKNLKGKFSLTNCKATVVHISNTQLDTVRIQMTNEDKDCYMHVRRNLNCKQLDMSGSTGKCRQLAGYKNAFSDENSLLFTDCRPAEFLDWLFNIEDNHYTFSTLPVHPTTGKVLGSGYKLQWEAAGGYPIGQMNADGEYEIAVGEDIDLSSEYDVDGNITTYTWKNIDGEEITPPDASDGWFCFDESNLNQEYRCEMTNEKYPALVLKTVFVKVVSEYTSGINKVENNGIAVGPNPAADYITVKGEEVQSVDIFSLTGACVKSVKDNVQTIEIADLAPGIYTIKVVTANGEKVAKFIKK</sequence>
<proteinExistence type="predicted"/>
<dbReference type="RefSeq" id="WP_008863229.1">
    <property type="nucleotide sequence ID" value="NZ_JH815206.1"/>
</dbReference>
<accession>K0XDY5</accession>
<dbReference type="AlphaFoldDB" id="K0XDY5"/>
<dbReference type="HOGENOM" id="CLU_634103_0_0_10"/>
<feature type="chain" id="PRO_5003843857" evidence="1">
    <location>
        <begin position="27"/>
        <end position="432"/>
    </location>
</feature>
<evidence type="ECO:0000313" key="3">
    <source>
        <dbReference type="EMBL" id="EJZ62175.1"/>
    </source>
</evidence>
<dbReference type="STRING" id="742726.HMPREF9448_02858"/>
<dbReference type="eggNOG" id="ENOG5033RHJ">
    <property type="taxonomic scope" value="Bacteria"/>
</dbReference>
<evidence type="ECO:0000259" key="2">
    <source>
        <dbReference type="Pfam" id="PF18962"/>
    </source>
</evidence>
<evidence type="ECO:0000313" key="4">
    <source>
        <dbReference type="Proteomes" id="UP000006044"/>
    </source>
</evidence>
<dbReference type="GeneID" id="77850022"/>
<dbReference type="EMBL" id="ADLE01000018">
    <property type="protein sequence ID" value="EJZ62175.1"/>
    <property type="molecule type" value="Genomic_DNA"/>
</dbReference>
<dbReference type="NCBIfam" id="TIGR04183">
    <property type="entry name" value="Por_Secre_tail"/>
    <property type="match status" value="1"/>
</dbReference>
<keyword evidence="1" id="KW-0732">Signal</keyword>
<organism evidence="3 4">
    <name type="scientific">Barnesiella intestinihominis YIT 11860</name>
    <dbReference type="NCBI Taxonomy" id="742726"/>
    <lineage>
        <taxon>Bacteria</taxon>
        <taxon>Pseudomonadati</taxon>
        <taxon>Bacteroidota</taxon>
        <taxon>Bacteroidia</taxon>
        <taxon>Bacteroidales</taxon>
        <taxon>Barnesiellaceae</taxon>
        <taxon>Barnesiella</taxon>
    </lineage>
</organism>
<feature type="signal peptide" evidence="1">
    <location>
        <begin position="1"/>
        <end position="26"/>
    </location>
</feature>
<protein>
    <submittedName>
        <fullName evidence="3">Por secretion system C-terminal sorting domain-containing protein</fullName>
    </submittedName>
</protein>
<feature type="domain" description="Secretion system C-terminal sorting" evidence="2">
    <location>
        <begin position="367"/>
        <end position="430"/>
    </location>
</feature>
<comment type="caution">
    <text evidence="3">The sequence shown here is derived from an EMBL/GenBank/DDBJ whole genome shotgun (WGS) entry which is preliminary data.</text>
</comment>
<dbReference type="InterPro" id="IPR026444">
    <property type="entry name" value="Secre_tail"/>
</dbReference>